<dbReference type="Pfam" id="PF10531">
    <property type="entry name" value="SLBB"/>
    <property type="match status" value="1"/>
</dbReference>
<feature type="binding site" evidence="8">
    <location>
        <position position="414"/>
    </location>
    <ligand>
        <name>[4Fe-4S] cluster</name>
        <dbReference type="ChEBI" id="CHEBI:49883"/>
        <label>1</label>
    </ligand>
</feature>
<evidence type="ECO:0000256" key="6">
    <source>
        <dbReference type="ARBA" id="ARBA00023004"/>
    </source>
</evidence>
<feature type="domain" description="4Fe-4S ferredoxin-type" evidence="9">
    <location>
        <begin position="355"/>
        <end position="384"/>
    </location>
</feature>
<dbReference type="AlphaFoldDB" id="A0AA45WTW9"/>
<keyword evidence="1 8" id="KW-0813">Transport</keyword>
<dbReference type="Gene3D" id="3.40.50.11540">
    <property type="entry name" value="NADH-ubiquinone oxidoreductase 51kDa subunit"/>
    <property type="match status" value="1"/>
</dbReference>
<dbReference type="PANTHER" id="PTHR43034">
    <property type="entry name" value="ION-TRANSLOCATING OXIDOREDUCTASE COMPLEX SUBUNIT C"/>
    <property type="match status" value="1"/>
</dbReference>
<comment type="cofactor">
    <cofactor evidence="8">
        <name>[4Fe-4S] cluster</name>
        <dbReference type="ChEBI" id="CHEBI:49883"/>
    </cofactor>
    <text evidence="8">Binds 2 [4Fe-4S] clusters per subunit.</text>
</comment>
<dbReference type="PROSITE" id="PS51379">
    <property type="entry name" value="4FE4S_FER_2"/>
    <property type="match status" value="2"/>
</dbReference>
<dbReference type="NCBIfam" id="NF003454">
    <property type="entry name" value="PRK05035.1"/>
    <property type="match status" value="1"/>
</dbReference>
<dbReference type="InterPro" id="IPR019554">
    <property type="entry name" value="Soluble_ligand-bd"/>
</dbReference>
<evidence type="ECO:0000256" key="7">
    <source>
        <dbReference type="ARBA" id="ARBA00023014"/>
    </source>
</evidence>
<dbReference type="PANTHER" id="PTHR43034:SF2">
    <property type="entry name" value="ION-TRANSLOCATING OXIDOREDUCTASE COMPLEX SUBUNIT C"/>
    <property type="match status" value="1"/>
</dbReference>
<name>A0AA45WTW9_9CLOT</name>
<feature type="binding site" evidence="8">
    <location>
        <position position="365"/>
    </location>
    <ligand>
        <name>[4Fe-4S] cluster</name>
        <dbReference type="ChEBI" id="CHEBI:49883"/>
        <label>1</label>
    </ligand>
</feature>
<dbReference type="SUPFAM" id="SSF142019">
    <property type="entry name" value="Nqo1 FMN-binding domain-like"/>
    <property type="match status" value="1"/>
</dbReference>
<feature type="binding site" evidence="8">
    <location>
        <position position="410"/>
    </location>
    <ligand>
        <name>[4Fe-4S] cluster</name>
        <dbReference type="ChEBI" id="CHEBI:49883"/>
        <label>2</label>
    </ligand>
</feature>
<dbReference type="EMBL" id="FXUF01000002">
    <property type="protein sequence ID" value="SMP44933.1"/>
    <property type="molecule type" value="Genomic_DNA"/>
</dbReference>
<evidence type="ECO:0000313" key="11">
    <source>
        <dbReference type="Proteomes" id="UP001158066"/>
    </source>
</evidence>
<comment type="caution">
    <text evidence="10">The sequence shown here is derived from an EMBL/GenBank/DDBJ whole genome shotgun (WGS) entry which is preliminary data.</text>
</comment>
<organism evidence="10 11">
    <name type="scientific">Anoxynatronum buryatiense</name>
    <dbReference type="NCBI Taxonomy" id="489973"/>
    <lineage>
        <taxon>Bacteria</taxon>
        <taxon>Bacillati</taxon>
        <taxon>Bacillota</taxon>
        <taxon>Clostridia</taxon>
        <taxon>Eubacteriales</taxon>
        <taxon>Clostridiaceae</taxon>
        <taxon>Anoxynatronum</taxon>
    </lineage>
</organism>
<keyword evidence="6 8" id="KW-0408">Iron</keyword>
<protein>
    <recommendedName>
        <fullName evidence="8">Ion-translocating oxidoreductase complex subunit C</fullName>
        <ecNumber evidence="8">7.-.-.-</ecNumber>
    </recommendedName>
    <alternativeName>
        <fullName evidence="8">Rnf electron transport complex subunit C</fullName>
    </alternativeName>
</protein>
<feature type="binding site" evidence="8">
    <location>
        <position position="368"/>
    </location>
    <ligand>
        <name>[4Fe-4S] cluster</name>
        <dbReference type="ChEBI" id="CHEBI:49883"/>
        <label>1</label>
    </ligand>
</feature>
<keyword evidence="3 8" id="KW-0479">Metal-binding</keyword>
<evidence type="ECO:0000256" key="1">
    <source>
        <dbReference type="ARBA" id="ARBA00022448"/>
    </source>
</evidence>
<dbReference type="Pfam" id="PF13237">
    <property type="entry name" value="Fer4_10"/>
    <property type="match status" value="1"/>
</dbReference>
<dbReference type="InterPro" id="IPR010208">
    <property type="entry name" value="Ion_transpt_RnfC/RsxC"/>
</dbReference>
<dbReference type="GO" id="GO:0051539">
    <property type="term" value="F:4 iron, 4 sulfur cluster binding"/>
    <property type="evidence" value="ECO:0007669"/>
    <property type="project" value="UniProtKB-KW"/>
</dbReference>
<dbReference type="NCBIfam" id="TIGR01945">
    <property type="entry name" value="rnfC"/>
    <property type="match status" value="1"/>
</dbReference>
<dbReference type="InterPro" id="IPR017900">
    <property type="entry name" value="4Fe4S_Fe_S_CS"/>
</dbReference>
<feature type="binding site" evidence="8">
    <location>
        <position position="371"/>
    </location>
    <ligand>
        <name>[4Fe-4S] cluster</name>
        <dbReference type="ChEBI" id="CHEBI:49883"/>
        <label>1</label>
    </ligand>
</feature>
<evidence type="ECO:0000256" key="2">
    <source>
        <dbReference type="ARBA" id="ARBA00022485"/>
    </source>
</evidence>
<dbReference type="InterPro" id="IPR011538">
    <property type="entry name" value="Nuo51_FMN-bd"/>
</dbReference>
<evidence type="ECO:0000313" key="10">
    <source>
        <dbReference type="EMBL" id="SMP44933.1"/>
    </source>
</evidence>
<evidence type="ECO:0000256" key="8">
    <source>
        <dbReference type="HAMAP-Rule" id="MF_00461"/>
    </source>
</evidence>
<keyword evidence="8" id="KW-0472">Membrane</keyword>
<evidence type="ECO:0000256" key="5">
    <source>
        <dbReference type="ARBA" id="ARBA00022982"/>
    </source>
</evidence>
<evidence type="ECO:0000256" key="4">
    <source>
        <dbReference type="ARBA" id="ARBA00022737"/>
    </source>
</evidence>
<dbReference type="GO" id="GO:0022900">
    <property type="term" value="P:electron transport chain"/>
    <property type="evidence" value="ECO:0007669"/>
    <property type="project" value="UniProtKB-UniRule"/>
</dbReference>
<keyword evidence="2 8" id="KW-0004">4Fe-4S</keyword>
<dbReference type="RefSeq" id="WP_283408161.1">
    <property type="nucleotide sequence ID" value="NZ_FXUF01000002.1"/>
</dbReference>
<gene>
    <name evidence="8" type="primary">rnfC</name>
    <name evidence="10" type="ORF">SAMN06296020_102256</name>
</gene>
<dbReference type="Proteomes" id="UP001158066">
    <property type="component" value="Unassembled WGS sequence"/>
</dbReference>
<dbReference type="GO" id="GO:0005886">
    <property type="term" value="C:plasma membrane"/>
    <property type="evidence" value="ECO:0007669"/>
    <property type="project" value="UniProtKB-SubCell"/>
</dbReference>
<keyword evidence="4 8" id="KW-0677">Repeat</keyword>
<proteinExistence type="inferred from homology"/>
<dbReference type="Pfam" id="PF01512">
    <property type="entry name" value="Complex1_51K"/>
    <property type="match status" value="1"/>
</dbReference>
<keyword evidence="8" id="KW-1003">Cell membrane</keyword>
<dbReference type="PROSITE" id="PS00198">
    <property type="entry name" value="4FE4S_FER_1"/>
    <property type="match status" value="2"/>
</dbReference>
<reference evidence="10" key="1">
    <citation type="submission" date="2017-05" db="EMBL/GenBank/DDBJ databases">
        <authorList>
            <person name="Varghese N."/>
            <person name="Submissions S."/>
        </authorList>
    </citation>
    <scope>NUCLEOTIDE SEQUENCE</scope>
    <source>
        <strain evidence="10">Su22</strain>
    </source>
</reference>
<dbReference type="InterPro" id="IPR026902">
    <property type="entry name" value="RnfC_N"/>
</dbReference>
<feature type="binding site" evidence="8">
    <location>
        <position position="404"/>
    </location>
    <ligand>
        <name>[4Fe-4S] cluster</name>
        <dbReference type="ChEBI" id="CHEBI:49883"/>
        <label>2</label>
    </ligand>
</feature>
<dbReference type="EC" id="7.-.-.-" evidence="8"/>
<dbReference type="GO" id="GO:0046872">
    <property type="term" value="F:metal ion binding"/>
    <property type="evidence" value="ECO:0007669"/>
    <property type="project" value="UniProtKB-KW"/>
</dbReference>
<comment type="similarity">
    <text evidence="8">Belongs to the 4Fe4S bacterial-type ferredoxin family. RnfC subfamily.</text>
</comment>
<dbReference type="Pfam" id="PF13375">
    <property type="entry name" value="RnfC_N"/>
    <property type="match status" value="1"/>
</dbReference>
<keyword evidence="8" id="KW-1278">Translocase</keyword>
<evidence type="ECO:0000256" key="3">
    <source>
        <dbReference type="ARBA" id="ARBA00022723"/>
    </source>
</evidence>
<dbReference type="GO" id="GO:0009055">
    <property type="term" value="F:electron transfer activity"/>
    <property type="evidence" value="ECO:0007669"/>
    <property type="project" value="InterPro"/>
</dbReference>
<dbReference type="InterPro" id="IPR037225">
    <property type="entry name" value="Nuo51_FMN-bd_sf"/>
</dbReference>
<dbReference type="HAMAP" id="MF_00461">
    <property type="entry name" value="RsxC_RnfC"/>
    <property type="match status" value="1"/>
</dbReference>
<feature type="domain" description="4Fe-4S ferredoxin-type" evidence="9">
    <location>
        <begin position="395"/>
        <end position="426"/>
    </location>
</feature>
<feature type="binding site" evidence="8">
    <location>
        <position position="407"/>
    </location>
    <ligand>
        <name>[4Fe-4S] cluster</name>
        <dbReference type="ChEBI" id="CHEBI:49883"/>
        <label>2</label>
    </ligand>
</feature>
<comment type="subunit">
    <text evidence="8">The complex is composed of six subunits: RnfA, RnfB, RnfC, RnfD, RnfE and RnfG.</text>
</comment>
<comment type="function">
    <text evidence="8">Part of a membrane-bound complex that couples electron transfer with translocation of ions across the membrane.</text>
</comment>
<dbReference type="SUPFAM" id="SSF46548">
    <property type="entry name" value="alpha-helical ferredoxin"/>
    <property type="match status" value="1"/>
</dbReference>
<dbReference type="Gene3D" id="3.30.70.20">
    <property type="match status" value="1"/>
</dbReference>
<keyword evidence="5 8" id="KW-0249">Electron transport</keyword>
<evidence type="ECO:0000259" key="9">
    <source>
        <dbReference type="PROSITE" id="PS51379"/>
    </source>
</evidence>
<keyword evidence="7 8" id="KW-0411">Iron-sulfur</keyword>
<accession>A0AA45WTW9</accession>
<feature type="binding site" evidence="8">
    <location>
        <position position="375"/>
    </location>
    <ligand>
        <name>[4Fe-4S] cluster</name>
        <dbReference type="ChEBI" id="CHEBI:49883"/>
        <label>2</label>
    </ligand>
</feature>
<comment type="subcellular location">
    <subcellularLocation>
        <location evidence="8">Cell membrane</location>
        <topology evidence="8">Peripheral membrane protein</topology>
    </subcellularLocation>
</comment>
<sequence>MKARTFQGGAHIPHYKEYTAHLPIQPMAIPDHVVIPLLQHLGEANESLVKPGDRVRVGDKIGDSDGFFCAPVHASISGVVEAVDMFPCYAGGERLAIKIRREGEEQSFAITDQINPSEQTPEELRRMIREAGLVGMGGAAFPTHINISPRSPVDTLLINGAECEPFLTCDHRLMLERSDDLIAGAVIMMRCIGASRCCIGIETNKPDAIELLKEKTAGRNDFEIVPLEVKYPQGYKSHLIKAVTGRDVPRGARSADLGCVVRNVGTTIAGYEAVALGKPVIERVVTVSGPDIPQPGNFTMRIGTPVDFILQQCGVSKTDGYKIILGGPMTGVAQETLTSSIVKSTTGVLVLPAEMTYEEEAFTDCIRCGKCVEHCPMMLYPNQLSVYAEAEMMDELLEWNAMDCMDCGICAYLCPGRRPIADMIRRVQPALKKKQQKKTG</sequence>
<keyword evidence="11" id="KW-1185">Reference proteome</keyword>
<dbReference type="InterPro" id="IPR017896">
    <property type="entry name" value="4Fe4S_Fe-S-bd"/>
</dbReference>